<feature type="region of interest" description="Disordered" evidence="1">
    <location>
        <begin position="64"/>
        <end position="88"/>
    </location>
</feature>
<dbReference type="GeneID" id="92011749"/>
<accession>A0ABR3C894</accession>
<feature type="region of interest" description="Disordered" evidence="1">
    <location>
        <begin position="1"/>
        <end position="33"/>
    </location>
</feature>
<feature type="region of interest" description="Disordered" evidence="1">
    <location>
        <begin position="307"/>
        <end position="328"/>
    </location>
</feature>
<keyword evidence="3" id="KW-1185">Reference proteome</keyword>
<dbReference type="EMBL" id="JAJVCZ030000008">
    <property type="protein sequence ID" value="KAL0256855.1"/>
    <property type="molecule type" value="Genomic_DNA"/>
</dbReference>
<evidence type="ECO:0000313" key="2">
    <source>
        <dbReference type="EMBL" id="KAL0256855.1"/>
    </source>
</evidence>
<name>A0ABR3C894_9PEZI</name>
<feature type="region of interest" description="Disordered" evidence="1">
    <location>
        <begin position="113"/>
        <end position="135"/>
    </location>
</feature>
<feature type="compositionally biased region" description="Polar residues" evidence="1">
    <location>
        <begin position="78"/>
        <end position="88"/>
    </location>
</feature>
<feature type="region of interest" description="Disordered" evidence="1">
    <location>
        <begin position="193"/>
        <end position="228"/>
    </location>
</feature>
<reference evidence="2 3" key="1">
    <citation type="submission" date="2024-02" db="EMBL/GenBank/DDBJ databases">
        <title>De novo assembly and annotation of 12 fungi associated with fruit tree decline syndrome in Ontario, Canada.</title>
        <authorList>
            <person name="Sulman M."/>
            <person name="Ellouze W."/>
            <person name="Ilyukhin E."/>
        </authorList>
    </citation>
    <scope>NUCLEOTIDE SEQUENCE [LARGE SCALE GENOMIC DNA]</scope>
    <source>
        <strain evidence="2 3">FDS-637</strain>
    </source>
</reference>
<dbReference type="RefSeq" id="XP_066629884.1">
    <property type="nucleotide sequence ID" value="XM_066779080.1"/>
</dbReference>
<feature type="compositionally biased region" description="Acidic residues" evidence="1">
    <location>
        <begin position="307"/>
        <end position="322"/>
    </location>
</feature>
<sequence length="394" mass="42239">MSSGKDLHPSQGGDLLEKLNAATRSYDESGLPPSFKSDEIEIVYCIEATATRPDLFKENLHTVSEKRRGPSRPHQHHSFQLTHTGKTQSHAFNFRPIEQSRDPVPELTSIKHQHQFDLQKPPSRPSSTTTPAVASPTRDLASILIDARLPAPAILTPNRPAPLSLTVRKVTAFAGQLHLRSLHVALIGYTGVQKQSHPPSSRPPSSSSSSGQQQQEQQQGKKKKREKADTWVIASRSNLRVPIGTPDAPVGARMALPTSLWSGSAVPASVAPSFDVLCGGAGSSSSSVIVTRSYELEVTLGLAYEAEGEDDGNDCGDDDDDEVARRGRPAASTARTVWLPLRRRVEVYADFPGVGGEAAAAGAAGFADVDAESESCEADGLVCCILNNVMDNIR</sequence>
<comment type="caution">
    <text evidence="2">The sequence shown here is derived from an EMBL/GenBank/DDBJ whole genome shotgun (WGS) entry which is preliminary data.</text>
</comment>
<dbReference type="CDD" id="cd22952">
    <property type="entry name" value="ART10-like"/>
    <property type="match status" value="1"/>
</dbReference>
<feature type="compositionally biased region" description="Low complexity" evidence="1">
    <location>
        <begin position="125"/>
        <end position="135"/>
    </location>
</feature>
<protein>
    <submittedName>
        <fullName evidence="2">Uncharacterized protein</fullName>
    </submittedName>
</protein>
<gene>
    <name evidence="2" type="ORF">SLS55_007664</name>
</gene>
<dbReference type="Proteomes" id="UP001430584">
    <property type="component" value="Unassembled WGS sequence"/>
</dbReference>
<feature type="compositionally biased region" description="Low complexity" evidence="1">
    <location>
        <begin position="193"/>
        <end position="218"/>
    </location>
</feature>
<organism evidence="2 3">
    <name type="scientific">Diplodia seriata</name>
    <dbReference type="NCBI Taxonomy" id="420778"/>
    <lineage>
        <taxon>Eukaryota</taxon>
        <taxon>Fungi</taxon>
        <taxon>Dikarya</taxon>
        <taxon>Ascomycota</taxon>
        <taxon>Pezizomycotina</taxon>
        <taxon>Dothideomycetes</taxon>
        <taxon>Dothideomycetes incertae sedis</taxon>
        <taxon>Botryosphaeriales</taxon>
        <taxon>Botryosphaeriaceae</taxon>
        <taxon>Diplodia</taxon>
    </lineage>
</organism>
<proteinExistence type="predicted"/>
<evidence type="ECO:0000256" key="1">
    <source>
        <dbReference type="SAM" id="MobiDB-lite"/>
    </source>
</evidence>
<evidence type="ECO:0000313" key="3">
    <source>
        <dbReference type="Proteomes" id="UP001430584"/>
    </source>
</evidence>